<organism evidence="2 3">
    <name type="scientific">Loxostege sticticalis</name>
    <name type="common">Beet webworm moth</name>
    <dbReference type="NCBI Taxonomy" id="481309"/>
    <lineage>
        <taxon>Eukaryota</taxon>
        <taxon>Metazoa</taxon>
        <taxon>Ecdysozoa</taxon>
        <taxon>Arthropoda</taxon>
        <taxon>Hexapoda</taxon>
        <taxon>Insecta</taxon>
        <taxon>Pterygota</taxon>
        <taxon>Neoptera</taxon>
        <taxon>Endopterygota</taxon>
        <taxon>Lepidoptera</taxon>
        <taxon>Glossata</taxon>
        <taxon>Ditrysia</taxon>
        <taxon>Pyraloidea</taxon>
        <taxon>Crambidae</taxon>
        <taxon>Pyraustinae</taxon>
        <taxon>Loxostege</taxon>
    </lineage>
</organism>
<evidence type="ECO:0000313" key="3">
    <source>
        <dbReference type="Proteomes" id="UP001549921"/>
    </source>
</evidence>
<accession>A0ABD0S846</accession>
<dbReference type="InterPro" id="IPR057251">
    <property type="entry name" value="FP_C"/>
</dbReference>
<reference evidence="2 3" key="1">
    <citation type="submission" date="2024-06" db="EMBL/GenBank/DDBJ databases">
        <title>A chromosome-level genome assembly of beet webworm, Loxostege sticticalis.</title>
        <authorList>
            <person name="Zhang Y."/>
        </authorList>
    </citation>
    <scope>NUCLEOTIDE SEQUENCE [LARGE SCALE GENOMIC DNA]</scope>
    <source>
        <strain evidence="2">AQ028</strain>
        <tissue evidence="2">Male pupae</tissue>
    </source>
</reference>
<evidence type="ECO:0000313" key="2">
    <source>
        <dbReference type="EMBL" id="KAL0810240.1"/>
    </source>
</evidence>
<dbReference type="Pfam" id="PF25298">
    <property type="entry name" value="Baculo_FP_2nd"/>
    <property type="match status" value="1"/>
</dbReference>
<evidence type="ECO:0000259" key="1">
    <source>
        <dbReference type="Pfam" id="PF25298"/>
    </source>
</evidence>
<gene>
    <name evidence="2" type="ORF">ABMA28_011021</name>
</gene>
<feature type="domain" description="FP protein C-terminal" evidence="1">
    <location>
        <begin position="233"/>
        <end position="280"/>
    </location>
</feature>
<protein>
    <recommendedName>
        <fullName evidence="1">FP protein C-terminal domain-containing protein</fullName>
    </recommendedName>
</protein>
<proteinExistence type="predicted"/>
<sequence>MSVCDADDSRVAHCAGAVTPPNYVFARPKVVTTDDLNNFKEEIKNMIGSLWAAHKQETKDIAPTLMEIKQTNSNIESSIALLMGQNQELQNKIFLLESKSKEDREYISLLEERVESLQMGSRKSNFELKNVPRKNSETKDDLVQMALCLSTTIGGNLCRTDIKDMYRVRGKKDTQSPPIVVETSSTLVKNDVLKLCKAFNVKTKSKLCAKHLGFRTNEDTPIFVSEQLTARGSRLHFLARDLAKSKQYKFCWTAYGKIYVRKTDNSPILLIKSEAQVQQLMNTA</sequence>
<comment type="caution">
    <text evidence="2">The sequence shown here is derived from an EMBL/GenBank/DDBJ whole genome shotgun (WGS) entry which is preliminary data.</text>
</comment>
<name>A0ABD0S846_LOXSC</name>
<dbReference type="Proteomes" id="UP001549921">
    <property type="component" value="Unassembled WGS sequence"/>
</dbReference>
<dbReference type="AlphaFoldDB" id="A0ABD0S846"/>
<dbReference type="EMBL" id="JBEDNZ010000027">
    <property type="protein sequence ID" value="KAL0810240.1"/>
    <property type="molecule type" value="Genomic_DNA"/>
</dbReference>